<comment type="subunit">
    <text evidence="8">Monomer.</text>
</comment>
<accession>A0A2U8I537</accession>
<evidence type="ECO:0000256" key="2">
    <source>
        <dbReference type="ARBA" id="ARBA00001954"/>
    </source>
</evidence>
<feature type="domain" description="Peptidase M24" evidence="10">
    <location>
        <begin position="12"/>
        <end position="242"/>
    </location>
</feature>
<evidence type="ECO:0000313" key="11">
    <source>
        <dbReference type="EMBL" id="AWK14239.1"/>
    </source>
</evidence>
<feature type="binding site" evidence="8">
    <location>
        <position position="97"/>
    </location>
    <ligand>
        <name>a divalent metal cation</name>
        <dbReference type="ChEBI" id="CHEBI:60240"/>
        <label>1</label>
    </ligand>
</feature>
<dbReference type="GO" id="GO:0005506">
    <property type="term" value="F:iron ion binding"/>
    <property type="evidence" value="ECO:0007669"/>
    <property type="project" value="UniProtKB-ARBA"/>
</dbReference>
<gene>
    <name evidence="8 11" type="primary">map</name>
    <name evidence="11" type="ORF">CCS41_06755</name>
</gene>
<dbReference type="GO" id="GO:0005829">
    <property type="term" value="C:cytosol"/>
    <property type="evidence" value="ECO:0007669"/>
    <property type="project" value="TreeGrafter"/>
</dbReference>
<dbReference type="InterPro" id="IPR001714">
    <property type="entry name" value="Pept_M24_MAP"/>
</dbReference>
<dbReference type="HAMAP" id="MF_01974">
    <property type="entry name" value="MetAP_1"/>
    <property type="match status" value="1"/>
</dbReference>
<evidence type="ECO:0000256" key="7">
    <source>
        <dbReference type="ARBA" id="ARBA00022801"/>
    </source>
</evidence>
<dbReference type="SUPFAM" id="SSF55920">
    <property type="entry name" value="Creatinase/aminopeptidase"/>
    <property type="match status" value="1"/>
</dbReference>
<feature type="binding site" evidence="8">
    <location>
        <position position="204"/>
    </location>
    <ligand>
        <name>a divalent metal cation</name>
        <dbReference type="ChEBI" id="CHEBI:60240"/>
        <label>2</label>
        <note>catalytic</note>
    </ligand>
</feature>
<protein>
    <recommendedName>
        <fullName evidence="8 9">Methionine aminopeptidase</fullName>
        <shortName evidence="8">MAP</shortName>
        <shortName evidence="8">MetAP</shortName>
        <ecNumber evidence="8 9">3.4.11.18</ecNumber>
    </recommendedName>
    <alternativeName>
        <fullName evidence="8">Peptidase M</fullName>
    </alternativeName>
</protein>
<dbReference type="InterPro" id="IPR002467">
    <property type="entry name" value="Pept_M24A_MAP1"/>
</dbReference>
<dbReference type="Proteomes" id="UP000261875">
    <property type="component" value="Chromosome"/>
</dbReference>
<organism evidence="11 12">
    <name type="scientific">Candidatus Fukatsuia symbiotica</name>
    <dbReference type="NCBI Taxonomy" id="1878942"/>
    <lineage>
        <taxon>Bacteria</taxon>
        <taxon>Pseudomonadati</taxon>
        <taxon>Pseudomonadota</taxon>
        <taxon>Gammaproteobacteria</taxon>
        <taxon>Enterobacterales</taxon>
        <taxon>Yersiniaceae</taxon>
        <taxon>Candidatus Fukatsuia</taxon>
    </lineage>
</organism>
<comment type="cofactor">
    <cofactor evidence="8">
        <name>Co(2+)</name>
        <dbReference type="ChEBI" id="CHEBI:48828"/>
    </cofactor>
    <cofactor evidence="8">
        <name>Zn(2+)</name>
        <dbReference type="ChEBI" id="CHEBI:29105"/>
    </cofactor>
    <cofactor evidence="8">
        <name>Mn(2+)</name>
        <dbReference type="ChEBI" id="CHEBI:29035"/>
    </cofactor>
    <cofactor evidence="8">
        <name>Fe(2+)</name>
        <dbReference type="ChEBI" id="CHEBI:29033"/>
    </cofactor>
    <text evidence="8">Binds 2 divalent metal cations per subunit. Has a high-affinity and a low affinity metal-binding site. The true nature of the physiological cofactor is under debate. The enzyme is active with cobalt, zinc, manganese or divalent iron ions. Most likely, methionine aminopeptidases function as mononuclear Fe(2+)-metalloproteases under physiological conditions, and the catalytically relevant metal-binding site has been assigned to the histidine-containing high-affinity site.</text>
</comment>
<dbReference type="FunFam" id="3.90.230.10:FF:000001">
    <property type="entry name" value="Methionine aminopeptidase"/>
    <property type="match status" value="1"/>
</dbReference>
<evidence type="ECO:0000256" key="3">
    <source>
        <dbReference type="ARBA" id="ARBA00002521"/>
    </source>
</evidence>
<feature type="binding site" evidence="8">
    <location>
        <position position="108"/>
    </location>
    <ligand>
        <name>a divalent metal cation</name>
        <dbReference type="ChEBI" id="CHEBI:60240"/>
        <label>1</label>
    </ligand>
</feature>
<sequence length="263" mass="29172">MAILIKTPEEIEKMRVAGRLAAEVLEVIEPHVKPGISTGELDRLCDHHITYHQQAIPACLGYHGFPKSVCISVNEVVCHGIPSDHKILKNGDIVNIDVTVIKDGFHGDTSKMFFVGKPSILGQRLCRITQESLYLAIRLVKPGIRLGTLGRAIQKFVEAEKFSVVREYCGHGIGRGFHEPPQVLHYDTGDNGVVLEPGMAFTIEPMVNAGDCRIRNMSDGWTVKTKDRSLSAQYEHTLVVTDNGCEIMTWRKDDSISSTIEHS</sequence>
<dbReference type="CDD" id="cd01086">
    <property type="entry name" value="MetAP1"/>
    <property type="match status" value="1"/>
</dbReference>
<dbReference type="RefSeq" id="WP_072550822.1">
    <property type="nucleotide sequence ID" value="NZ_CP021659.1"/>
</dbReference>
<dbReference type="NCBIfam" id="TIGR00500">
    <property type="entry name" value="met_pdase_I"/>
    <property type="match status" value="1"/>
</dbReference>
<dbReference type="InterPro" id="IPR000994">
    <property type="entry name" value="Pept_M24"/>
</dbReference>
<dbReference type="PANTHER" id="PTHR43330:SF27">
    <property type="entry name" value="METHIONINE AMINOPEPTIDASE"/>
    <property type="match status" value="1"/>
</dbReference>
<keyword evidence="5 8" id="KW-0645">Protease</keyword>
<evidence type="ECO:0000313" key="12">
    <source>
        <dbReference type="Proteomes" id="UP000261875"/>
    </source>
</evidence>
<dbReference type="PANTHER" id="PTHR43330">
    <property type="entry name" value="METHIONINE AMINOPEPTIDASE"/>
    <property type="match status" value="1"/>
</dbReference>
<evidence type="ECO:0000256" key="6">
    <source>
        <dbReference type="ARBA" id="ARBA00022723"/>
    </source>
</evidence>
<evidence type="ECO:0000256" key="5">
    <source>
        <dbReference type="ARBA" id="ARBA00022670"/>
    </source>
</evidence>
<dbReference type="GO" id="GO:0006508">
    <property type="term" value="P:proteolysis"/>
    <property type="evidence" value="ECO:0007669"/>
    <property type="project" value="UniProtKB-KW"/>
</dbReference>
<dbReference type="GO" id="GO:0004239">
    <property type="term" value="F:initiator methionyl aminopeptidase activity"/>
    <property type="evidence" value="ECO:0007669"/>
    <property type="project" value="UniProtKB-UniRule"/>
</dbReference>
<dbReference type="GO" id="GO:0070006">
    <property type="term" value="F:metalloaminopeptidase activity"/>
    <property type="evidence" value="ECO:0007669"/>
    <property type="project" value="UniProtKB-UniRule"/>
</dbReference>
<dbReference type="InterPro" id="IPR036005">
    <property type="entry name" value="Creatinase/aminopeptidase-like"/>
</dbReference>
<keyword evidence="4 8" id="KW-0031">Aminopeptidase</keyword>
<dbReference type="EMBL" id="CP021659">
    <property type="protein sequence ID" value="AWK14239.1"/>
    <property type="molecule type" value="Genomic_DNA"/>
</dbReference>
<evidence type="ECO:0000256" key="4">
    <source>
        <dbReference type="ARBA" id="ARBA00022438"/>
    </source>
</evidence>
<name>A0A2U8I537_9GAMM</name>
<dbReference type="AlphaFoldDB" id="A0A2U8I537"/>
<comment type="function">
    <text evidence="3 8">Removes the N-terminal methionine from nascent proteins. The N-terminal methionine is often cleaved when the second residue in the primary sequence is small and uncharged (Met-Ala-, Cys, Gly, Pro, Ser, Thr, or Val). Requires deformylation of the N(alpha)-formylated initiator methionine before it can be hydrolyzed.</text>
</comment>
<evidence type="ECO:0000256" key="1">
    <source>
        <dbReference type="ARBA" id="ARBA00001936"/>
    </source>
</evidence>
<dbReference type="OrthoDB" id="9802055at2"/>
<comment type="similarity">
    <text evidence="8">Belongs to the peptidase M24A family. Methionine aminopeptidase type 1 subfamily.</text>
</comment>
<dbReference type="PRINTS" id="PR00599">
    <property type="entry name" value="MAPEPTIDASE"/>
</dbReference>
<feature type="binding site" evidence="8">
    <location>
        <position position="235"/>
    </location>
    <ligand>
        <name>a divalent metal cation</name>
        <dbReference type="ChEBI" id="CHEBI:60240"/>
        <label>2</label>
        <note>catalytic</note>
    </ligand>
</feature>
<feature type="binding site" evidence="8">
    <location>
        <position position="235"/>
    </location>
    <ligand>
        <name>a divalent metal cation</name>
        <dbReference type="ChEBI" id="CHEBI:60240"/>
        <label>1</label>
    </ligand>
</feature>
<keyword evidence="12" id="KW-1185">Reference proteome</keyword>
<reference evidence="11 12" key="1">
    <citation type="submission" date="2017-05" db="EMBL/GenBank/DDBJ databases">
        <title>Genome sequence of Candidatus Fukatsuia symbiotica and Candidatus Hamiltonella defensa from Acyrthosiphon pisum strain 5D.</title>
        <authorList>
            <person name="Patel V.A."/>
            <person name="Chevignon G."/>
            <person name="Russell J.A."/>
            <person name="Oliver K.M."/>
        </authorList>
    </citation>
    <scope>NUCLEOTIDE SEQUENCE [LARGE SCALE GENOMIC DNA]</scope>
    <source>
        <strain evidence="11 12">5D</strain>
    </source>
</reference>
<feature type="binding site" evidence="8">
    <location>
        <position position="108"/>
    </location>
    <ligand>
        <name>a divalent metal cation</name>
        <dbReference type="ChEBI" id="CHEBI:60240"/>
        <label>2</label>
        <note>catalytic</note>
    </ligand>
</feature>
<evidence type="ECO:0000256" key="8">
    <source>
        <dbReference type="HAMAP-Rule" id="MF_01974"/>
    </source>
</evidence>
<dbReference type="KEGG" id="fsm:CCS41_06755"/>
<dbReference type="PROSITE" id="PS00680">
    <property type="entry name" value="MAP_1"/>
    <property type="match status" value="1"/>
</dbReference>
<comment type="catalytic activity">
    <reaction evidence="8 9">
        <text>Release of N-terminal amino acids, preferentially methionine, from peptides and arylamides.</text>
        <dbReference type="EC" id="3.4.11.18"/>
    </reaction>
</comment>
<evidence type="ECO:0000256" key="9">
    <source>
        <dbReference type="RuleBase" id="RU003653"/>
    </source>
</evidence>
<proteinExistence type="inferred from homology"/>
<feature type="binding site" evidence="8">
    <location>
        <position position="178"/>
    </location>
    <ligand>
        <name>substrate</name>
    </ligand>
</feature>
<feature type="binding site" evidence="8">
    <location>
        <position position="171"/>
    </location>
    <ligand>
        <name>a divalent metal cation</name>
        <dbReference type="ChEBI" id="CHEBI:60240"/>
        <label>2</label>
        <note>catalytic</note>
    </ligand>
</feature>
<dbReference type="EC" id="3.4.11.18" evidence="8 9"/>
<keyword evidence="7 8" id="KW-0378">Hydrolase</keyword>
<evidence type="ECO:0000259" key="10">
    <source>
        <dbReference type="Pfam" id="PF00557"/>
    </source>
</evidence>
<comment type="cofactor">
    <cofactor evidence="2">
        <name>Fe(2+)</name>
        <dbReference type="ChEBI" id="CHEBI:29033"/>
    </cofactor>
</comment>
<comment type="cofactor">
    <cofactor evidence="1">
        <name>Mn(2+)</name>
        <dbReference type="ChEBI" id="CHEBI:29035"/>
    </cofactor>
</comment>
<keyword evidence="6 8" id="KW-0479">Metal-binding</keyword>
<dbReference type="STRING" id="1878942.GCA_900128755_01590"/>
<dbReference type="Gene3D" id="3.90.230.10">
    <property type="entry name" value="Creatinase/methionine aminopeptidase superfamily"/>
    <property type="match status" value="1"/>
</dbReference>
<feature type="binding site" evidence="8">
    <location>
        <position position="79"/>
    </location>
    <ligand>
        <name>substrate</name>
    </ligand>
</feature>
<dbReference type="Pfam" id="PF00557">
    <property type="entry name" value="Peptidase_M24"/>
    <property type="match status" value="1"/>
</dbReference>